<feature type="chain" id="PRO_5022805352" description="GH16 domain-containing protein" evidence="2">
    <location>
        <begin position="21"/>
        <end position="440"/>
    </location>
</feature>
<proteinExistence type="predicted"/>
<accession>A0A5D3AS66</accession>
<evidence type="ECO:0000313" key="4">
    <source>
        <dbReference type="EMBL" id="TYJ53031.1"/>
    </source>
</evidence>
<evidence type="ECO:0000256" key="2">
    <source>
        <dbReference type="SAM" id="SignalP"/>
    </source>
</evidence>
<dbReference type="InterPro" id="IPR013320">
    <property type="entry name" value="ConA-like_dom_sf"/>
</dbReference>
<evidence type="ECO:0000256" key="1">
    <source>
        <dbReference type="SAM" id="MobiDB-lite"/>
    </source>
</evidence>
<dbReference type="CDD" id="cd00413">
    <property type="entry name" value="Glyco_hydrolase_16"/>
    <property type="match status" value="1"/>
</dbReference>
<dbReference type="PANTHER" id="PTHR38121">
    <property type="entry name" value="GH16 DOMAIN-CONTAINING PROTEIN"/>
    <property type="match status" value="1"/>
</dbReference>
<keyword evidence="5" id="KW-1185">Reference proteome</keyword>
<feature type="region of interest" description="Disordered" evidence="1">
    <location>
        <begin position="128"/>
        <end position="149"/>
    </location>
</feature>
<dbReference type="InterPro" id="IPR000757">
    <property type="entry name" value="Beta-glucanase-like"/>
</dbReference>
<reference evidence="4 5" key="1">
    <citation type="submission" date="2017-05" db="EMBL/GenBank/DDBJ databases">
        <title>The Genome Sequence of Tsuchiyaea wingfieldii DSM 27421.</title>
        <authorList>
            <person name="Cuomo C."/>
            <person name="Passer A."/>
            <person name="Billmyre B."/>
            <person name="Heitman J."/>
        </authorList>
    </citation>
    <scope>NUCLEOTIDE SEQUENCE [LARGE SCALE GENOMIC DNA]</scope>
    <source>
        <strain evidence="4 5">DSM 27421</strain>
    </source>
</reference>
<dbReference type="SUPFAM" id="SSF49899">
    <property type="entry name" value="Concanavalin A-like lectins/glucanases"/>
    <property type="match status" value="1"/>
</dbReference>
<dbReference type="AlphaFoldDB" id="A0A5D3AS66"/>
<keyword evidence="2" id="KW-0732">Signal</keyword>
<evidence type="ECO:0000259" key="3">
    <source>
        <dbReference type="PROSITE" id="PS51762"/>
    </source>
</evidence>
<feature type="domain" description="GH16" evidence="3">
    <location>
        <begin position="183"/>
        <end position="421"/>
    </location>
</feature>
<protein>
    <recommendedName>
        <fullName evidence="3">GH16 domain-containing protein</fullName>
    </recommendedName>
</protein>
<sequence>MRQALFLSAILPILARGVLANTCKARGASSTSAADAADATSVDGDASSSTADIGDGLFASGDASTSGDAAASVTSAEASVVTSAGQTAASGGASGEASETDIAAAATSATLALSLAASNAANATSTASSAATSGSASASSSGTSSADDAMGTQVGTDLVLGEASEDCKCGYKISSLNDQYFPYQFSFAFSSVDDGSADSLADQKWVLNDGDYVGGAANGNRCWGKKENLNIDGGDLVLKVPKDQTASPNMECAEIAFEETNITGGIFQTTAMLSGVDGTCQAFWLNHSIATQYADEVDIEVISSTIDTDGIWYSNWPPNADPNTPDDNVSAHTNAAVPDIDNSDPRKTYNNYTIAWLDDSTNRYYNGAKQDSPTENQPEHSMTFVINNWSNGGSGWTLGPPTGEDSLLKVKSVLLYYKTADKTQMSDLGGDCQESDVCTV</sequence>
<dbReference type="Proteomes" id="UP000322245">
    <property type="component" value="Unassembled WGS sequence"/>
</dbReference>
<gene>
    <name evidence="4" type="ORF">B9479_006361</name>
</gene>
<name>A0A5D3AS66_9TREE</name>
<organism evidence="4 5">
    <name type="scientific">Cryptococcus floricola</name>
    <dbReference type="NCBI Taxonomy" id="2591691"/>
    <lineage>
        <taxon>Eukaryota</taxon>
        <taxon>Fungi</taxon>
        <taxon>Dikarya</taxon>
        <taxon>Basidiomycota</taxon>
        <taxon>Agaricomycotina</taxon>
        <taxon>Tremellomycetes</taxon>
        <taxon>Tremellales</taxon>
        <taxon>Cryptococcaceae</taxon>
        <taxon>Cryptococcus</taxon>
    </lineage>
</organism>
<dbReference type="PANTHER" id="PTHR38121:SF4">
    <property type="entry name" value="GH16 DOMAIN-CONTAINING PROTEIN-RELATED"/>
    <property type="match status" value="1"/>
</dbReference>
<comment type="caution">
    <text evidence="4">The sequence shown here is derived from an EMBL/GenBank/DDBJ whole genome shotgun (WGS) entry which is preliminary data.</text>
</comment>
<dbReference type="GO" id="GO:0004553">
    <property type="term" value="F:hydrolase activity, hydrolyzing O-glycosyl compounds"/>
    <property type="evidence" value="ECO:0007669"/>
    <property type="project" value="InterPro"/>
</dbReference>
<dbReference type="Pfam" id="PF00722">
    <property type="entry name" value="Glyco_hydro_16"/>
    <property type="match status" value="1"/>
</dbReference>
<feature type="compositionally biased region" description="Low complexity" evidence="1">
    <location>
        <begin position="128"/>
        <end position="146"/>
    </location>
</feature>
<dbReference type="GO" id="GO:0005975">
    <property type="term" value="P:carbohydrate metabolic process"/>
    <property type="evidence" value="ECO:0007669"/>
    <property type="project" value="InterPro"/>
</dbReference>
<dbReference type="Gene3D" id="2.60.120.200">
    <property type="match status" value="1"/>
</dbReference>
<evidence type="ECO:0000313" key="5">
    <source>
        <dbReference type="Proteomes" id="UP000322245"/>
    </source>
</evidence>
<dbReference type="EMBL" id="NIDF01000105">
    <property type="protein sequence ID" value="TYJ53031.1"/>
    <property type="molecule type" value="Genomic_DNA"/>
</dbReference>
<dbReference type="PROSITE" id="PS51762">
    <property type="entry name" value="GH16_2"/>
    <property type="match status" value="1"/>
</dbReference>
<feature type="signal peptide" evidence="2">
    <location>
        <begin position="1"/>
        <end position="20"/>
    </location>
</feature>